<organism evidence="2 3">
    <name type="scientific">Oikopleura dioica</name>
    <name type="common">Tunicate</name>
    <dbReference type="NCBI Taxonomy" id="34765"/>
    <lineage>
        <taxon>Eukaryota</taxon>
        <taxon>Metazoa</taxon>
        <taxon>Chordata</taxon>
        <taxon>Tunicata</taxon>
        <taxon>Appendicularia</taxon>
        <taxon>Copelata</taxon>
        <taxon>Oikopleuridae</taxon>
        <taxon>Oikopleura</taxon>
    </lineage>
</organism>
<sequence length="88" mass="9418">MVAQTAPELQAVIDLNEEISKLVTSLGGTPYSIVVGEDGRVVVPDELKKSDDSNDANNDANDDATDASNIDDSQNKDPQDENVTQQTQ</sequence>
<evidence type="ECO:0000256" key="1">
    <source>
        <dbReference type="SAM" id="MobiDB-lite"/>
    </source>
</evidence>
<accession>A0ABN7SPD8</accession>
<evidence type="ECO:0000313" key="2">
    <source>
        <dbReference type="EMBL" id="CAG5103318.1"/>
    </source>
</evidence>
<reference evidence="2 3" key="1">
    <citation type="submission" date="2021-04" db="EMBL/GenBank/DDBJ databases">
        <authorList>
            <person name="Bliznina A."/>
        </authorList>
    </citation>
    <scope>NUCLEOTIDE SEQUENCE [LARGE SCALE GENOMIC DNA]</scope>
</reference>
<name>A0ABN7SPD8_OIKDI</name>
<proteinExistence type="predicted"/>
<dbReference type="Proteomes" id="UP001158576">
    <property type="component" value="Chromosome 1"/>
</dbReference>
<evidence type="ECO:0000313" key="3">
    <source>
        <dbReference type="Proteomes" id="UP001158576"/>
    </source>
</evidence>
<feature type="region of interest" description="Disordered" evidence="1">
    <location>
        <begin position="45"/>
        <end position="88"/>
    </location>
</feature>
<keyword evidence="3" id="KW-1185">Reference proteome</keyword>
<gene>
    <name evidence="2" type="ORF">OKIOD_LOCUS9481</name>
</gene>
<dbReference type="EMBL" id="OU015566">
    <property type="protein sequence ID" value="CAG5103318.1"/>
    <property type="molecule type" value="Genomic_DNA"/>
</dbReference>
<protein>
    <submittedName>
        <fullName evidence="2">Oidioi.mRNA.OKI2018_I69.chr1.g716.t1.cds</fullName>
    </submittedName>
</protein>